<evidence type="ECO:0000259" key="3">
    <source>
        <dbReference type="Pfam" id="PF00884"/>
    </source>
</evidence>
<sequence>MNPYADFVMQVDAHMGQLFAAIKKAGLDENTLVIFTSDNGCSPEANFAVLKEHDHHPSGKYRGHKADIYEGGHRVPFIARWPERIKGGRTTDALTCLTDVYATLEAITGQEKKALGGEDGYSLLPVFEGAETSGRRTLISHSIGGFFAIREGSWKLSLSGGSGGWSAPNEAAAKKQGLPPMQLFDLDADPGERNNLVAEHPEKVQTLLRLLEQDVRNGRCTPGEPVANDRDVAFLP</sequence>
<dbReference type="Proteomes" id="UP000011991">
    <property type="component" value="Unassembled WGS sequence"/>
</dbReference>
<dbReference type="PANTHER" id="PTHR42693:SF53">
    <property type="entry name" value="ENDO-4-O-SULFATASE"/>
    <property type="match status" value="1"/>
</dbReference>
<dbReference type="Gene3D" id="3.30.1120.10">
    <property type="match status" value="1"/>
</dbReference>
<dbReference type="InterPro" id="IPR050738">
    <property type="entry name" value="Sulfatase"/>
</dbReference>
<reference evidence="4 5" key="1">
    <citation type="journal article" date="2013" name="Mar. Genomics">
        <title>Expression of sulfatases in Rhodopirellula baltica and the diversity of sulfatases in the genus Rhodopirellula.</title>
        <authorList>
            <person name="Wegner C.E."/>
            <person name="Richter-Heitmann T."/>
            <person name="Klindworth A."/>
            <person name="Klockow C."/>
            <person name="Richter M."/>
            <person name="Achstetter T."/>
            <person name="Glockner F.O."/>
            <person name="Harder J."/>
        </authorList>
    </citation>
    <scope>NUCLEOTIDE SEQUENCE [LARGE SCALE GENOMIC DNA]</scope>
    <source>
        <strain evidence="4 5">SM1</strain>
    </source>
</reference>
<evidence type="ECO:0000256" key="2">
    <source>
        <dbReference type="ARBA" id="ARBA00022801"/>
    </source>
</evidence>
<dbReference type="PANTHER" id="PTHR42693">
    <property type="entry name" value="ARYLSULFATASE FAMILY MEMBER"/>
    <property type="match status" value="1"/>
</dbReference>
<organism evidence="4 5">
    <name type="scientific">Rhodopirellula maiorica SM1</name>
    <dbReference type="NCBI Taxonomy" id="1265738"/>
    <lineage>
        <taxon>Bacteria</taxon>
        <taxon>Pseudomonadati</taxon>
        <taxon>Planctomycetota</taxon>
        <taxon>Planctomycetia</taxon>
        <taxon>Pirellulales</taxon>
        <taxon>Pirellulaceae</taxon>
        <taxon>Novipirellula</taxon>
    </lineage>
</organism>
<comment type="similarity">
    <text evidence="1">Belongs to the sulfatase family.</text>
</comment>
<comment type="caution">
    <text evidence="4">The sequence shown here is derived from an EMBL/GenBank/DDBJ whole genome shotgun (WGS) entry which is preliminary data.</text>
</comment>
<dbReference type="SUPFAM" id="SSF53649">
    <property type="entry name" value="Alkaline phosphatase-like"/>
    <property type="match status" value="1"/>
</dbReference>
<name>M5RP09_9BACT</name>
<dbReference type="InterPro" id="IPR017850">
    <property type="entry name" value="Alkaline_phosphatase_core_sf"/>
</dbReference>
<proteinExistence type="inferred from homology"/>
<evidence type="ECO:0000256" key="1">
    <source>
        <dbReference type="ARBA" id="ARBA00008779"/>
    </source>
</evidence>
<keyword evidence="2" id="KW-0378">Hydrolase</keyword>
<dbReference type="PATRIC" id="fig|1265738.3.peg.2156"/>
<keyword evidence="5" id="KW-1185">Reference proteome</keyword>
<evidence type="ECO:0000313" key="4">
    <source>
        <dbReference type="EMBL" id="EMI20936.1"/>
    </source>
</evidence>
<dbReference type="GO" id="GO:0004065">
    <property type="term" value="F:arylsulfatase activity"/>
    <property type="evidence" value="ECO:0007669"/>
    <property type="project" value="TreeGrafter"/>
</dbReference>
<protein>
    <submittedName>
        <fullName evidence="4">Arylsulfatase A</fullName>
    </submittedName>
</protein>
<evidence type="ECO:0000313" key="5">
    <source>
        <dbReference type="Proteomes" id="UP000011991"/>
    </source>
</evidence>
<dbReference type="AlphaFoldDB" id="M5RP09"/>
<dbReference type="EMBL" id="ANOG01000301">
    <property type="protein sequence ID" value="EMI20936.1"/>
    <property type="molecule type" value="Genomic_DNA"/>
</dbReference>
<gene>
    <name evidence="4" type="ORF">RMSM_02148</name>
</gene>
<accession>M5RP09</accession>
<dbReference type="Gene3D" id="3.40.720.10">
    <property type="entry name" value="Alkaline Phosphatase, subunit A"/>
    <property type="match status" value="1"/>
</dbReference>
<dbReference type="InterPro" id="IPR000917">
    <property type="entry name" value="Sulfatase_N"/>
</dbReference>
<dbReference type="Pfam" id="PF00884">
    <property type="entry name" value="Sulfatase"/>
    <property type="match status" value="1"/>
</dbReference>
<feature type="domain" description="Sulfatase N-terminal" evidence="3">
    <location>
        <begin position="1"/>
        <end position="107"/>
    </location>
</feature>